<feature type="signal peptide" evidence="1">
    <location>
        <begin position="1"/>
        <end position="25"/>
    </location>
</feature>
<evidence type="ECO:0000313" key="4">
    <source>
        <dbReference type="WBParaSite" id="HNAJ_0000729601-mRNA-1"/>
    </source>
</evidence>
<evidence type="ECO:0000256" key="1">
    <source>
        <dbReference type="SAM" id="SignalP"/>
    </source>
</evidence>
<dbReference type="WBParaSite" id="HNAJ_0000729601-mRNA-1">
    <property type="protein sequence ID" value="HNAJ_0000729601-mRNA-1"/>
    <property type="gene ID" value="HNAJ_0000729601"/>
</dbReference>
<name>A0A0R3TJM3_RODNA</name>
<keyword evidence="1" id="KW-0732">Signal</keyword>
<reference evidence="2 3" key="2">
    <citation type="submission" date="2018-11" db="EMBL/GenBank/DDBJ databases">
        <authorList>
            <consortium name="Pathogen Informatics"/>
        </authorList>
    </citation>
    <scope>NUCLEOTIDE SEQUENCE [LARGE SCALE GENOMIC DNA]</scope>
</reference>
<organism evidence="4">
    <name type="scientific">Rodentolepis nana</name>
    <name type="common">Dwarf tapeworm</name>
    <name type="synonym">Hymenolepis nana</name>
    <dbReference type="NCBI Taxonomy" id="102285"/>
    <lineage>
        <taxon>Eukaryota</taxon>
        <taxon>Metazoa</taxon>
        <taxon>Spiralia</taxon>
        <taxon>Lophotrochozoa</taxon>
        <taxon>Platyhelminthes</taxon>
        <taxon>Cestoda</taxon>
        <taxon>Eucestoda</taxon>
        <taxon>Cyclophyllidea</taxon>
        <taxon>Hymenolepididae</taxon>
        <taxon>Rodentolepis</taxon>
    </lineage>
</organism>
<feature type="chain" id="PRO_5043131870" evidence="1">
    <location>
        <begin position="26"/>
        <end position="132"/>
    </location>
</feature>
<reference evidence="4" key="1">
    <citation type="submission" date="2017-02" db="UniProtKB">
        <authorList>
            <consortium name="WormBaseParasite"/>
        </authorList>
    </citation>
    <scope>IDENTIFICATION</scope>
</reference>
<protein>
    <submittedName>
        <fullName evidence="2 4">Uncharacterized protein</fullName>
    </submittedName>
</protein>
<dbReference type="Proteomes" id="UP000278807">
    <property type="component" value="Unassembled WGS sequence"/>
</dbReference>
<keyword evidence="3" id="KW-1185">Reference proteome</keyword>
<accession>A0A0R3TJM3</accession>
<dbReference type="EMBL" id="UZAE01012030">
    <property type="protein sequence ID" value="VDO03152.1"/>
    <property type="molecule type" value="Genomic_DNA"/>
</dbReference>
<evidence type="ECO:0000313" key="2">
    <source>
        <dbReference type="EMBL" id="VDO03152.1"/>
    </source>
</evidence>
<dbReference type="OrthoDB" id="6226507at2759"/>
<evidence type="ECO:0000313" key="3">
    <source>
        <dbReference type="Proteomes" id="UP000278807"/>
    </source>
</evidence>
<gene>
    <name evidence="2" type="ORF">HNAJ_LOCUS7292</name>
</gene>
<sequence>MAKLQIVVLFSIAVFLTMLVESIIALPHDLEHGLVINRRPEIYFDANVVDKAYRLCWMEIQKDILTGRTKRSGYPKWYPLSGGRRYFLPHSERQKLSIGEKCLLMRGIEVVRHQERMMNKKLFGIKRGPVDA</sequence>
<dbReference type="AlphaFoldDB" id="A0A0R3TJM3"/>
<proteinExistence type="predicted"/>